<dbReference type="EnsemblMetazoa" id="XM_022807119">
    <property type="protein sequence ID" value="XP_022662854"/>
    <property type="gene ID" value="LOC111251003"/>
</dbReference>
<evidence type="ECO:0000256" key="1">
    <source>
        <dbReference type="SAM" id="MobiDB-lite"/>
    </source>
</evidence>
<evidence type="ECO:0000256" key="2">
    <source>
        <dbReference type="SAM" id="SignalP"/>
    </source>
</evidence>
<feature type="compositionally biased region" description="Basic and acidic residues" evidence="1">
    <location>
        <begin position="287"/>
        <end position="297"/>
    </location>
</feature>
<feature type="signal peptide" evidence="2">
    <location>
        <begin position="1"/>
        <end position="32"/>
    </location>
</feature>
<dbReference type="GeneID" id="111251003"/>
<keyword evidence="2" id="KW-0732">Signal</keyword>
<evidence type="ECO:0000313" key="3">
    <source>
        <dbReference type="EnsemblMetazoa" id="XP_022662855"/>
    </source>
</evidence>
<sequence>MTRRRINCLPMAFSWPVLLVVGRSFLHNSCHALEIGPSTAADQLKSTKAFSQNYARAIQDQHVNSRPLSRINLPLIRNWFQPYHQKFPKVLFIGDHLYGRGNENEAGELKGHPSRSIYERKKYIKIREEMAAKRQAGLDRLLKLTVPLPENPTCLNELAGSIRRHRERRDTAVVSHYTPVDSNMVENYKPSEFGQAMERMIGLTSPTTRSRLQSLWKRLQSLLITTASSSFAGGNSERADELTKALFQQLFKQFDLPAILRRRADKLRRRAGGPSPASTDDNSTEFNGEKASDDSIRVVDFGNQASKNSDITETVEPDKTANGGTHGDQQIRQWLGMVTEEDQKLAQNEEIQVDQNLTITDIITASSTTPKPSPTPSTSKNSAMQLQRKKGPVQAAVRLPQKHAKGGIRRFQPVQGKELLDE</sequence>
<dbReference type="KEGG" id="vde:111251003"/>
<reference evidence="3" key="1">
    <citation type="submission" date="2021-01" db="UniProtKB">
        <authorList>
            <consortium name="EnsemblMetazoa"/>
        </authorList>
    </citation>
    <scope>IDENTIFICATION</scope>
</reference>
<dbReference type="RefSeq" id="XP_022662854.1">
    <property type="nucleotide sequence ID" value="XM_022807119.1"/>
</dbReference>
<feature type="compositionally biased region" description="Polar residues" evidence="1">
    <location>
        <begin position="303"/>
        <end position="312"/>
    </location>
</feature>
<feature type="chain" id="PRO_5036401644" evidence="2">
    <location>
        <begin position="33"/>
        <end position="422"/>
    </location>
</feature>
<evidence type="ECO:0000313" key="4">
    <source>
        <dbReference type="Proteomes" id="UP000594260"/>
    </source>
</evidence>
<accession>A0A7M7MAX5</accession>
<dbReference type="EnsemblMetazoa" id="XM_022807120">
    <property type="protein sequence ID" value="XP_022662855"/>
    <property type="gene ID" value="LOC111251003"/>
</dbReference>
<feature type="compositionally biased region" description="Polar residues" evidence="1">
    <location>
        <begin position="276"/>
        <end position="286"/>
    </location>
</feature>
<dbReference type="RefSeq" id="XP_022662855.1">
    <property type="nucleotide sequence ID" value="XM_022807120.1"/>
</dbReference>
<dbReference type="InParanoid" id="A0A7M7MAX5"/>
<name>A0A7M7MAX5_VARDE</name>
<dbReference type="OrthoDB" id="10583445at2759"/>
<proteinExistence type="predicted"/>
<organism evidence="3 4">
    <name type="scientific">Varroa destructor</name>
    <name type="common">Honeybee mite</name>
    <dbReference type="NCBI Taxonomy" id="109461"/>
    <lineage>
        <taxon>Eukaryota</taxon>
        <taxon>Metazoa</taxon>
        <taxon>Ecdysozoa</taxon>
        <taxon>Arthropoda</taxon>
        <taxon>Chelicerata</taxon>
        <taxon>Arachnida</taxon>
        <taxon>Acari</taxon>
        <taxon>Parasitiformes</taxon>
        <taxon>Mesostigmata</taxon>
        <taxon>Gamasina</taxon>
        <taxon>Dermanyssoidea</taxon>
        <taxon>Varroidae</taxon>
        <taxon>Varroa</taxon>
    </lineage>
</organism>
<keyword evidence="4" id="KW-1185">Reference proteome</keyword>
<feature type="compositionally biased region" description="Low complexity" evidence="1">
    <location>
        <begin position="365"/>
        <end position="380"/>
    </location>
</feature>
<dbReference type="AlphaFoldDB" id="A0A7M7MAX5"/>
<protein>
    <submittedName>
        <fullName evidence="3">Uncharacterized protein</fullName>
    </submittedName>
</protein>
<feature type="region of interest" description="Disordered" evidence="1">
    <location>
        <begin position="267"/>
        <end position="327"/>
    </location>
</feature>
<dbReference type="Proteomes" id="UP000594260">
    <property type="component" value="Unplaced"/>
</dbReference>
<feature type="region of interest" description="Disordered" evidence="1">
    <location>
        <begin position="365"/>
        <end position="422"/>
    </location>
</feature>